<keyword evidence="10" id="KW-1185">Reference proteome</keyword>
<feature type="transmembrane region" description="Helical" evidence="7">
    <location>
        <begin position="154"/>
        <end position="175"/>
    </location>
</feature>
<evidence type="ECO:0000256" key="1">
    <source>
        <dbReference type="ARBA" id="ARBA00004651"/>
    </source>
</evidence>
<evidence type="ECO:0000313" key="10">
    <source>
        <dbReference type="Proteomes" id="UP000295680"/>
    </source>
</evidence>
<feature type="transmembrane region" description="Helical" evidence="7">
    <location>
        <begin position="85"/>
        <end position="101"/>
    </location>
</feature>
<gene>
    <name evidence="9" type="ORF">EV192_101217</name>
</gene>
<dbReference type="InterPro" id="IPR049453">
    <property type="entry name" value="Memb_transporter_dom"/>
</dbReference>
<dbReference type="OrthoDB" id="3816110at2"/>
<dbReference type="AlphaFoldDB" id="A0A4R2JYU6"/>
<comment type="subcellular location">
    <subcellularLocation>
        <location evidence="1">Cell membrane</location>
        <topology evidence="1">Multi-pass membrane protein</topology>
    </subcellularLocation>
</comment>
<evidence type="ECO:0000256" key="4">
    <source>
        <dbReference type="ARBA" id="ARBA00022989"/>
    </source>
</evidence>
<comment type="caution">
    <text evidence="9">The sequence shown here is derived from an EMBL/GenBank/DDBJ whole genome shotgun (WGS) entry which is preliminary data.</text>
</comment>
<dbReference type="GO" id="GO:0005886">
    <property type="term" value="C:plasma membrane"/>
    <property type="evidence" value="ECO:0007669"/>
    <property type="project" value="UniProtKB-SubCell"/>
</dbReference>
<keyword evidence="5 7" id="KW-0472">Membrane</keyword>
<feature type="transmembrane region" description="Helical" evidence="7">
    <location>
        <begin position="462"/>
        <end position="484"/>
    </location>
</feature>
<organism evidence="9 10">
    <name type="scientific">Actinocrispum wychmicini</name>
    <dbReference type="NCBI Taxonomy" id="1213861"/>
    <lineage>
        <taxon>Bacteria</taxon>
        <taxon>Bacillati</taxon>
        <taxon>Actinomycetota</taxon>
        <taxon>Actinomycetes</taxon>
        <taxon>Pseudonocardiales</taxon>
        <taxon>Pseudonocardiaceae</taxon>
        <taxon>Actinocrispum</taxon>
    </lineage>
</organism>
<dbReference type="EMBL" id="SLWS01000001">
    <property type="protein sequence ID" value="TCO64442.1"/>
    <property type="molecule type" value="Genomic_DNA"/>
</dbReference>
<evidence type="ECO:0000313" key="9">
    <source>
        <dbReference type="EMBL" id="TCO64442.1"/>
    </source>
</evidence>
<name>A0A4R2JYU6_9PSEU</name>
<evidence type="ECO:0000256" key="3">
    <source>
        <dbReference type="ARBA" id="ARBA00022692"/>
    </source>
</evidence>
<feature type="transmembrane region" description="Helical" evidence="7">
    <location>
        <begin position="414"/>
        <end position="431"/>
    </location>
</feature>
<dbReference type="PANTHER" id="PTHR30509">
    <property type="entry name" value="P-HYDROXYBENZOIC ACID EFFLUX PUMP SUBUNIT-RELATED"/>
    <property type="match status" value="1"/>
</dbReference>
<dbReference type="PANTHER" id="PTHR30509:SF9">
    <property type="entry name" value="MULTIDRUG RESISTANCE PROTEIN MDTO"/>
    <property type="match status" value="1"/>
</dbReference>
<protein>
    <submittedName>
        <fullName evidence="9">Putative membrane protein YccC</fullName>
    </submittedName>
</protein>
<evidence type="ECO:0000256" key="2">
    <source>
        <dbReference type="ARBA" id="ARBA00022475"/>
    </source>
</evidence>
<evidence type="ECO:0000259" key="8">
    <source>
        <dbReference type="Pfam" id="PF13515"/>
    </source>
</evidence>
<feature type="transmembrane region" description="Helical" evidence="7">
    <location>
        <begin position="390"/>
        <end position="408"/>
    </location>
</feature>
<keyword evidence="3 7" id="KW-0812">Transmembrane</keyword>
<keyword evidence="2" id="KW-1003">Cell membrane</keyword>
<accession>A0A4R2JYU6</accession>
<evidence type="ECO:0000256" key="5">
    <source>
        <dbReference type="ARBA" id="ARBA00023136"/>
    </source>
</evidence>
<feature type="domain" description="Integral membrane bound transporter" evidence="8">
    <location>
        <begin position="356"/>
        <end position="479"/>
    </location>
</feature>
<evidence type="ECO:0000256" key="6">
    <source>
        <dbReference type="ARBA" id="ARBA00043993"/>
    </source>
</evidence>
<proteinExistence type="inferred from homology"/>
<dbReference type="Pfam" id="PF13515">
    <property type="entry name" value="FUSC_2"/>
    <property type="match status" value="1"/>
</dbReference>
<sequence length="655" mass="69800">MGRVTGPTTPRKDVAAPHWLVQLVRPKSVPVAWNRITRAAVGIAGPIGLGLAVDRLDIGVLVSMGALCATFGDADGPYRYRSRRIGWAVTGGAVGFFLGALTGGQGWWSALVVVLIAGASALLSASGNIASLAALQLLVFATLGSGTPRDPAFATLWFLAGALLAWLLAIGGWTFKATGPERAAVAAVYDEIAVMLAASGTAAARDARQGLTTALNTAYDALLTARSHLSGRDRAYRRLMTLLADTTPIVEASVALVNVGRHPPAEVIVHIVAVAEAIRLDQPIPAPPEFEESSRGLAALKAGLEGLTSASGKRDERDPGEDIPWRERFQEWWTATFAGRVAWSHAARLMLCMGLAEVVSRVLPLQNPYWVALTVAIVLKPDFGSVFGRAVLRGFGTLLGVMLGAVVLAFDPRGWILVLIVAAIAAALPIGKDRNYGMFSAFVTPLVIVQIDLTHAGDWDVALARLLDTALGCAIVLVFGYLLWPGSFRPRVGTHLLAVLETLGSYIQDALSGADKRIELRRQVYRQLSDLRNVFQQAVVEPSAAGLQAAAWWPVIVTLERATDAVTGLAVGIDRGAEPISQDAIEALTDAVAEAAAAVREERPPDRMPMPDVDRLSRLVTELVAVLTTLRGPDWYSRSPGQIVRRLLRPVRTVG</sequence>
<dbReference type="Proteomes" id="UP000295680">
    <property type="component" value="Unassembled WGS sequence"/>
</dbReference>
<evidence type="ECO:0000256" key="7">
    <source>
        <dbReference type="SAM" id="Phobius"/>
    </source>
</evidence>
<keyword evidence="4 7" id="KW-1133">Transmembrane helix</keyword>
<reference evidence="9 10" key="1">
    <citation type="submission" date="2019-03" db="EMBL/GenBank/DDBJ databases">
        <title>Genomic Encyclopedia of Type Strains, Phase IV (KMG-IV): sequencing the most valuable type-strain genomes for metagenomic binning, comparative biology and taxonomic classification.</title>
        <authorList>
            <person name="Goeker M."/>
        </authorList>
    </citation>
    <scope>NUCLEOTIDE SEQUENCE [LARGE SCALE GENOMIC DNA]</scope>
    <source>
        <strain evidence="9 10">DSM 45934</strain>
    </source>
</reference>
<comment type="similarity">
    <text evidence="6">Belongs to the YccS/YhfK family.</text>
</comment>